<dbReference type="RefSeq" id="WP_180567911.1">
    <property type="nucleotide sequence ID" value="NZ_JACCKB010000008.1"/>
</dbReference>
<dbReference type="InterPro" id="IPR011990">
    <property type="entry name" value="TPR-like_helical_dom_sf"/>
</dbReference>
<gene>
    <name evidence="2" type="ORF">H0A36_07640</name>
</gene>
<dbReference type="GO" id="GO:0006508">
    <property type="term" value="P:proteolysis"/>
    <property type="evidence" value="ECO:0007669"/>
    <property type="project" value="InterPro"/>
</dbReference>
<comment type="caution">
    <text evidence="2">The sequence shown here is derived from an EMBL/GenBank/DDBJ whole genome shotgun (WGS) entry which is preliminary data.</text>
</comment>
<proteinExistence type="predicted"/>
<dbReference type="Proteomes" id="UP000569732">
    <property type="component" value="Unassembled WGS sequence"/>
</dbReference>
<dbReference type="InterPro" id="IPR039564">
    <property type="entry name" value="Peptidase_C39-like"/>
</dbReference>
<dbReference type="GO" id="GO:0016020">
    <property type="term" value="C:membrane"/>
    <property type="evidence" value="ECO:0007669"/>
    <property type="project" value="InterPro"/>
</dbReference>
<dbReference type="Pfam" id="PF14559">
    <property type="entry name" value="TPR_19"/>
    <property type="match status" value="1"/>
</dbReference>
<dbReference type="InterPro" id="IPR019734">
    <property type="entry name" value="TPR_rpt"/>
</dbReference>
<organism evidence="2 3">
    <name type="scientific">Spartinivicinus marinus</name>
    <dbReference type="NCBI Taxonomy" id="2994442"/>
    <lineage>
        <taxon>Bacteria</taxon>
        <taxon>Pseudomonadati</taxon>
        <taxon>Pseudomonadota</taxon>
        <taxon>Gammaproteobacteria</taxon>
        <taxon>Oceanospirillales</taxon>
        <taxon>Zooshikellaceae</taxon>
        <taxon>Spartinivicinus</taxon>
    </lineage>
</organism>
<dbReference type="AlphaFoldDB" id="A0A853I702"/>
<dbReference type="GO" id="GO:0005524">
    <property type="term" value="F:ATP binding"/>
    <property type="evidence" value="ECO:0007669"/>
    <property type="project" value="InterPro"/>
</dbReference>
<dbReference type="Gene3D" id="1.25.40.10">
    <property type="entry name" value="Tetratricopeptide repeat domain"/>
    <property type="match status" value="1"/>
</dbReference>
<reference evidence="2 3" key="1">
    <citation type="submission" date="2020-07" db="EMBL/GenBank/DDBJ databases">
        <title>Endozoicomonas sp. nov., isolated from sediment.</title>
        <authorList>
            <person name="Gu T."/>
        </authorList>
    </citation>
    <scope>NUCLEOTIDE SEQUENCE [LARGE SCALE GENOMIC DNA]</scope>
    <source>
        <strain evidence="2 3">SM1973</strain>
    </source>
</reference>
<protein>
    <submittedName>
        <fullName evidence="2">PA2778 family cysteine peptidase</fullName>
    </submittedName>
</protein>
<evidence type="ECO:0000313" key="2">
    <source>
        <dbReference type="EMBL" id="NYZ65884.1"/>
    </source>
</evidence>
<keyword evidence="3" id="KW-1185">Reference proteome</keyword>
<name>A0A853I702_9GAMM</name>
<sequence length="347" mass="39113">MANFFRSLLLISYARHLLGIFILLVLTGCASNNFIKQMDELSADRFDADSFYQVELEQVPFFPQTEYHCGPAALATVLNYWDVPVVPDDLVDEVYTPAKQGSFQIELVAATRQRGLLAYEMKGSLQQLLAEITAGHPVLVMLNLGYSWYPQWHYAVVVGFEWSEKQVVLRSEQHKRYKMPLALFGKTWSRASYWGLVALPPDRLPATANPLTYLKAAQSLEQVSQRKAAIMAYQAALKTWPHQPIALLGLGNIYYANQQRQQSIDTLMTLVKEHPLHTVGWNNLGYALATSGCQKAAQQALTCGLTVQPKNSQLLATQQEIQALTVKRLLKQCPKVECDRSRKPNQQ</sequence>
<dbReference type="InterPro" id="IPR039563">
    <property type="entry name" value="Peptidase_C39_single_dom"/>
</dbReference>
<feature type="domain" description="Peptidase C39" evidence="1">
    <location>
        <begin position="64"/>
        <end position="195"/>
    </location>
</feature>
<evidence type="ECO:0000313" key="3">
    <source>
        <dbReference type="Proteomes" id="UP000569732"/>
    </source>
</evidence>
<dbReference type="NCBIfam" id="NF033920">
    <property type="entry name" value="C39_PA2778_fam"/>
    <property type="match status" value="1"/>
</dbReference>
<dbReference type="PROSITE" id="PS51257">
    <property type="entry name" value="PROKAR_LIPOPROTEIN"/>
    <property type="match status" value="1"/>
</dbReference>
<dbReference type="Gene3D" id="3.90.70.10">
    <property type="entry name" value="Cysteine proteinases"/>
    <property type="match status" value="1"/>
</dbReference>
<dbReference type="Pfam" id="PF13529">
    <property type="entry name" value="Peptidase_C39_2"/>
    <property type="match status" value="1"/>
</dbReference>
<dbReference type="InterPro" id="IPR005074">
    <property type="entry name" value="Peptidase_C39"/>
</dbReference>
<dbReference type="CDD" id="cd02549">
    <property type="entry name" value="Peptidase_C39A"/>
    <property type="match status" value="1"/>
</dbReference>
<evidence type="ECO:0000259" key="1">
    <source>
        <dbReference type="PROSITE" id="PS50990"/>
    </source>
</evidence>
<dbReference type="GO" id="GO:0008233">
    <property type="term" value="F:peptidase activity"/>
    <property type="evidence" value="ECO:0007669"/>
    <property type="project" value="InterPro"/>
</dbReference>
<dbReference type="SMART" id="SM00028">
    <property type="entry name" value="TPR"/>
    <property type="match status" value="3"/>
</dbReference>
<dbReference type="EMBL" id="JACCKB010000008">
    <property type="protein sequence ID" value="NYZ65884.1"/>
    <property type="molecule type" value="Genomic_DNA"/>
</dbReference>
<dbReference type="PROSITE" id="PS50990">
    <property type="entry name" value="PEPTIDASE_C39"/>
    <property type="match status" value="1"/>
</dbReference>
<accession>A0A853I702</accession>
<dbReference type="SUPFAM" id="SSF48452">
    <property type="entry name" value="TPR-like"/>
    <property type="match status" value="1"/>
</dbReference>